<keyword evidence="3 4" id="KW-0448">Lipopolysaccharide biosynthesis</keyword>
<dbReference type="Proteomes" id="UP000011067">
    <property type="component" value="Chromosome"/>
</dbReference>
<dbReference type="Gene3D" id="3.90.550.10">
    <property type="entry name" value="Spore Coat Polysaccharide Biosynthesis Protein SpsA, Chain A"/>
    <property type="match status" value="1"/>
</dbReference>
<dbReference type="PANTHER" id="PTHR42866:SF2">
    <property type="entry name" value="3-DEOXY-MANNO-OCTULOSONATE CYTIDYLYLTRANSFERASE, MITOCHONDRIAL"/>
    <property type="match status" value="1"/>
</dbReference>
<evidence type="ECO:0000256" key="4">
    <source>
        <dbReference type="HAMAP-Rule" id="MF_00057"/>
    </source>
</evidence>
<dbReference type="InterPro" id="IPR003329">
    <property type="entry name" value="Cytidylyl_trans"/>
</dbReference>
<dbReference type="SUPFAM" id="SSF53448">
    <property type="entry name" value="Nucleotide-diphospho-sugar transferases"/>
    <property type="match status" value="1"/>
</dbReference>
<dbReference type="PANTHER" id="PTHR42866">
    <property type="entry name" value="3-DEOXY-MANNO-OCTULOSONATE CYTIDYLYLTRANSFERASE"/>
    <property type="match status" value="1"/>
</dbReference>
<dbReference type="GO" id="GO:0016779">
    <property type="term" value="F:nucleotidyltransferase activity"/>
    <property type="evidence" value="ECO:0007669"/>
    <property type="project" value="UniProtKB-KW"/>
</dbReference>
<dbReference type="Pfam" id="PF02348">
    <property type="entry name" value="CTP_transf_3"/>
    <property type="match status" value="1"/>
</dbReference>
<comment type="similarity">
    <text evidence="4">Belongs to the KdsB family.</text>
</comment>
<evidence type="ECO:0000256" key="2">
    <source>
        <dbReference type="ARBA" id="ARBA00022695"/>
    </source>
</evidence>
<dbReference type="HAMAP" id="MF_00057">
    <property type="entry name" value="KdsB"/>
    <property type="match status" value="1"/>
</dbReference>
<dbReference type="EC" id="2.7.7.38" evidence="4"/>
<dbReference type="InterPro" id="IPR004528">
    <property type="entry name" value="KdsB"/>
</dbReference>
<sequence length="262" mass="29502">MNFVVIIPVRFFSTRFPGKALADINGKPMIVRVMENALDSGANKVIIATDSSCIARVIESEQSESEVCLTRSTHQSGTERLAEVAINYKFSDDQIIVHLQGDEPLLSSIMIRQVASILCSISSTISMATLATPLSSFKEARDDNVVKVVINMNSNALYFSRSMIPWNTGDFVNHLDSKFSKTLLRHIGIYAYRVKFLRRYIAWTKSPLEQLEHLEQLRVLWHGEAIHVSVIDDVFNISVDTPESLSHVNTVFKKNKYATVHN</sequence>
<reference evidence="5 6" key="1">
    <citation type="journal article" date="2013" name="Genome Biol. Evol.">
        <title>Sequence context of indel mutations and their effect on protein evolution in a bacterial endosymbiont.</title>
        <authorList>
            <person name="Williams L.E."/>
            <person name="Wernegreen J.J."/>
        </authorList>
    </citation>
    <scope>NUCLEOTIDE SEQUENCE [LARGE SCALE GENOMIC DNA]</scope>
    <source>
        <strain evidence="5 6">640</strain>
    </source>
</reference>
<comment type="catalytic activity">
    <reaction evidence="4">
        <text>3-deoxy-alpha-D-manno-oct-2-ulosonate + CTP = CMP-3-deoxy-beta-D-manno-octulosonate + diphosphate</text>
        <dbReference type="Rhea" id="RHEA:23448"/>
        <dbReference type="ChEBI" id="CHEBI:33019"/>
        <dbReference type="ChEBI" id="CHEBI:37563"/>
        <dbReference type="ChEBI" id="CHEBI:85986"/>
        <dbReference type="ChEBI" id="CHEBI:85987"/>
        <dbReference type="EC" id="2.7.7.38"/>
    </reaction>
</comment>
<organism evidence="5 6">
    <name type="scientific">Candidatus Blochmanniella chromaiodes str. 640</name>
    <dbReference type="NCBI Taxonomy" id="1240471"/>
    <lineage>
        <taxon>Bacteria</taxon>
        <taxon>Pseudomonadati</taxon>
        <taxon>Pseudomonadota</taxon>
        <taxon>Gammaproteobacteria</taxon>
        <taxon>Enterobacterales</taxon>
        <taxon>Enterobacteriaceae</taxon>
        <taxon>ant endosymbionts</taxon>
        <taxon>Candidatus Blochmanniella</taxon>
    </lineage>
</organism>
<dbReference type="NCBIfam" id="TIGR00466">
    <property type="entry name" value="kdsB"/>
    <property type="match status" value="1"/>
</dbReference>
<accession>A0ABN4B027</accession>
<comment type="function">
    <text evidence="4">Activates KDO (a required 8-carbon sugar) for incorporation into bacterial lipopolysaccharide in Gram-negative bacteria.</text>
</comment>
<comment type="pathway">
    <text evidence="4">Nucleotide-sugar biosynthesis; CMP-3-deoxy-D-manno-octulosonate biosynthesis; CMP-3-deoxy-D-manno-octulosonate from 3-deoxy-D-manno-octulosonate and CTP: step 1/1.</text>
</comment>
<keyword evidence="4" id="KW-0963">Cytoplasm</keyword>
<evidence type="ECO:0000313" key="6">
    <source>
        <dbReference type="Proteomes" id="UP000011067"/>
    </source>
</evidence>
<evidence type="ECO:0000313" key="5">
    <source>
        <dbReference type="EMBL" id="AGC03654.1"/>
    </source>
</evidence>
<gene>
    <name evidence="4 5" type="primary">kdsB</name>
    <name evidence="5" type="ORF">BCHRO640_398</name>
</gene>
<dbReference type="RefSeq" id="WP_015344636.1">
    <property type="nucleotide sequence ID" value="NC_020075.1"/>
</dbReference>
<proteinExistence type="inferred from homology"/>
<dbReference type="InterPro" id="IPR029044">
    <property type="entry name" value="Nucleotide-diphossugar_trans"/>
</dbReference>
<name>A0ABN4B027_9ENTR</name>
<protein>
    <recommendedName>
        <fullName evidence="4">3-deoxy-manno-octulosonate cytidylyltransferase</fullName>
        <ecNumber evidence="4">2.7.7.38</ecNumber>
    </recommendedName>
    <alternativeName>
        <fullName evidence="4">CMP-2-keto-3-deoxyoctulosonic acid synthase</fullName>
        <shortName evidence="4">CKS</shortName>
        <shortName evidence="4">CMP-KDO synthase</shortName>
    </alternativeName>
</protein>
<keyword evidence="6" id="KW-1185">Reference proteome</keyword>
<evidence type="ECO:0000256" key="3">
    <source>
        <dbReference type="ARBA" id="ARBA00022985"/>
    </source>
</evidence>
<keyword evidence="1 4" id="KW-0808">Transferase</keyword>
<dbReference type="NCBIfam" id="NF003952">
    <property type="entry name" value="PRK05450.1-5"/>
    <property type="match status" value="1"/>
</dbReference>
<keyword evidence="2 4" id="KW-0548">Nucleotidyltransferase</keyword>
<evidence type="ECO:0000256" key="1">
    <source>
        <dbReference type="ARBA" id="ARBA00022679"/>
    </source>
</evidence>
<dbReference type="CDD" id="cd02517">
    <property type="entry name" value="CMP-KDO-Synthetase"/>
    <property type="match status" value="1"/>
</dbReference>
<dbReference type="EMBL" id="CP003903">
    <property type="protein sequence ID" value="AGC03654.1"/>
    <property type="molecule type" value="Genomic_DNA"/>
</dbReference>
<comment type="subcellular location">
    <subcellularLocation>
        <location evidence="4">Cytoplasm</location>
    </subcellularLocation>
</comment>